<reference evidence="2 3" key="1">
    <citation type="submission" date="2019-07" db="EMBL/GenBank/DDBJ databases">
        <title>Shewanella sp. YLB-06 whole genomic sequence.</title>
        <authorList>
            <person name="Yu L."/>
        </authorList>
    </citation>
    <scope>NUCLEOTIDE SEQUENCE [LARGE SCALE GENOMIC DNA]</scope>
    <source>
        <strain evidence="2 3">YLB-06</strain>
    </source>
</reference>
<gene>
    <name evidence="2" type="ORF">FM037_11405</name>
</gene>
<protein>
    <submittedName>
        <fullName evidence="2">Uncharacterized protein</fullName>
    </submittedName>
</protein>
<evidence type="ECO:0000256" key="1">
    <source>
        <dbReference type="SAM" id="Phobius"/>
    </source>
</evidence>
<evidence type="ECO:0000313" key="3">
    <source>
        <dbReference type="Proteomes" id="UP000315947"/>
    </source>
</evidence>
<keyword evidence="1" id="KW-0812">Transmembrane</keyword>
<evidence type="ECO:0000313" key="2">
    <source>
        <dbReference type="EMBL" id="QDO83727.1"/>
    </source>
</evidence>
<proteinExistence type="predicted"/>
<keyword evidence="3" id="KW-1185">Reference proteome</keyword>
<sequence>MWWRILIISLAFLLIGAHFMRYGYILACSLFALAPLLLFIKHKLATRLLQATLLISTLLVWGVSGYELVQMRLVLEQPWLRLGMIISAVATFTLIAAACCNGIIAKRLKARTLF</sequence>
<keyword evidence="1" id="KW-0472">Membrane</keyword>
<feature type="transmembrane region" description="Helical" evidence="1">
    <location>
        <begin position="51"/>
        <end position="69"/>
    </location>
</feature>
<dbReference type="Proteomes" id="UP000315947">
    <property type="component" value="Chromosome"/>
</dbReference>
<accession>A0ABX5WXA5</accession>
<dbReference type="RefSeq" id="WP_144046098.1">
    <property type="nucleotide sequence ID" value="NZ_CP041614.1"/>
</dbReference>
<dbReference type="EMBL" id="CP041614">
    <property type="protein sequence ID" value="QDO83727.1"/>
    <property type="molecule type" value="Genomic_DNA"/>
</dbReference>
<feature type="transmembrane region" description="Helical" evidence="1">
    <location>
        <begin position="81"/>
        <end position="104"/>
    </location>
</feature>
<name>A0ABX5WXA5_9GAMM</name>
<keyword evidence="1" id="KW-1133">Transmembrane helix</keyword>
<organism evidence="2 3">
    <name type="scientific">Shewanella psychropiezotolerans</name>
    <dbReference type="NCBI Taxonomy" id="2593655"/>
    <lineage>
        <taxon>Bacteria</taxon>
        <taxon>Pseudomonadati</taxon>
        <taxon>Pseudomonadota</taxon>
        <taxon>Gammaproteobacteria</taxon>
        <taxon>Alteromonadales</taxon>
        <taxon>Shewanellaceae</taxon>
        <taxon>Shewanella</taxon>
    </lineage>
</organism>
<feature type="transmembrane region" description="Helical" evidence="1">
    <location>
        <begin position="6"/>
        <end position="39"/>
    </location>
</feature>